<evidence type="ECO:0000256" key="1">
    <source>
        <dbReference type="ARBA" id="ARBA00006068"/>
    </source>
</evidence>
<name>A0ABN3B6J9_9MICO</name>
<protein>
    <recommendedName>
        <fullName evidence="4">Cell envelope-related transcriptional attenuator domain-containing protein</fullName>
    </recommendedName>
</protein>
<keyword evidence="3" id="KW-0812">Transmembrane</keyword>
<keyword evidence="6" id="KW-1185">Reference proteome</keyword>
<feature type="compositionally biased region" description="Low complexity" evidence="2">
    <location>
        <begin position="402"/>
        <end position="412"/>
    </location>
</feature>
<evidence type="ECO:0000256" key="3">
    <source>
        <dbReference type="SAM" id="Phobius"/>
    </source>
</evidence>
<dbReference type="Pfam" id="PF03816">
    <property type="entry name" value="LytR_cpsA_psr"/>
    <property type="match status" value="1"/>
</dbReference>
<dbReference type="EMBL" id="BAAAOP010000009">
    <property type="protein sequence ID" value="GAA2189119.1"/>
    <property type="molecule type" value="Genomic_DNA"/>
</dbReference>
<accession>A0ABN3B6J9</accession>
<gene>
    <name evidence="5" type="ORF">GCM10009786_20930</name>
</gene>
<keyword evidence="3" id="KW-1133">Transmembrane helix</keyword>
<keyword evidence="3" id="KW-0472">Membrane</keyword>
<dbReference type="PANTHER" id="PTHR33392:SF6">
    <property type="entry name" value="POLYISOPRENYL-TEICHOIC ACID--PEPTIDOGLYCAN TEICHOIC ACID TRANSFERASE TAGU"/>
    <property type="match status" value="1"/>
</dbReference>
<sequence length="443" mass="46244">MTQKPAGALERHSFVRHGKLRRSSAWGNALRVLLTTAIVVVLSGVATVSYAVWGLVQDIDTVELGNESTAVGVGDATIDGPLTILLVGSDSRAGQEIDDGEEGELNDVTMMLHVSADHKNATVVSFPRDLMLPIPSCPGPNGEPDYFSAMSEQQLNSTLANGGLPCVAETVSELTGMEIPNAALITFDGVIGVSNAIGGVEVCLAQPIVDEHTDLDLPAGENTLVGLEALQFLRTRHGVGNGGDTSRISNQQVFMSALVQKMKSADTLSDPVKVYGLAKAAVENMTMSKNMASVQFMQQVANTVKDIDLQNINFVQYPSFDHPYESGRLTPDYTSGNALFEVIKSGQPFAVNGVGEGVEVEGADDGTVPETGAETPATEEAPAIDPNTGEPIPDPAVEDPAADPAAEPTDPATGGGTGETPLPDNVTGVQADKSVCSLGRTAY</sequence>
<dbReference type="Gene3D" id="3.40.630.190">
    <property type="entry name" value="LCP protein"/>
    <property type="match status" value="1"/>
</dbReference>
<dbReference type="RefSeq" id="WP_346058289.1">
    <property type="nucleotide sequence ID" value="NZ_BAAAOP010000009.1"/>
</dbReference>
<comment type="caution">
    <text evidence="5">The sequence shown here is derived from an EMBL/GenBank/DDBJ whole genome shotgun (WGS) entry which is preliminary data.</text>
</comment>
<evidence type="ECO:0000256" key="2">
    <source>
        <dbReference type="SAM" id="MobiDB-lite"/>
    </source>
</evidence>
<dbReference type="InterPro" id="IPR050922">
    <property type="entry name" value="LytR/CpsA/Psr_CW_biosynth"/>
</dbReference>
<feature type="region of interest" description="Disordered" evidence="2">
    <location>
        <begin position="359"/>
        <end position="443"/>
    </location>
</feature>
<dbReference type="Proteomes" id="UP001501084">
    <property type="component" value="Unassembled WGS sequence"/>
</dbReference>
<evidence type="ECO:0000313" key="6">
    <source>
        <dbReference type="Proteomes" id="UP001501084"/>
    </source>
</evidence>
<organism evidence="5 6">
    <name type="scientific">Leucobacter alluvii</name>
    <dbReference type="NCBI Taxonomy" id="340321"/>
    <lineage>
        <taxon>Bacteria</taxon>
        <taxon>Bacillati</taxon>
        <taxon>Actinomycetota</taxon>
        <taxon>Actinomycetes</taxon>
        <taxon>Micrococcales</taxon>
        <taxon>Microbacteriaceae</taxon>
        <taxon>Leucobacter</taxon>
    </lineage>
</organism>
<reference evidence="5 6" key="1">
    <citation type="journal article" date="2019" name="Int. J. Syst. Evol. Microbiol.">
        <title>The Global Catalogue of Microorganisms (GCM) 10K type strain sequencing project: providing services to taxonomists for standard genome sequencing and annotation.</title>
        <authorList>
            <consortium name="The Broad Institute Genomics Platform"/>
            <consortium name="The Broad Institute Genome Sequencing Center for Infectious Disease"/>
            <person name="Wu L."/>
            <person name="Ma J."/>
        </authorList>
    </citation>
    <scope>NUCLEOTIDE SEQUENCE [LARGE SCALE GENOMIC DNA]</scope>
    <source>
        <strain evidence="5 6">JCM 14919</strain>
    </source>
</reference>
<dbReference type="NCBIfam" id="TIGR00350">
    <property type="entry name" value="lytR_cpsA_psr"/>
    <property type="match status" value="1"/>
</dbReference>
<proteinExistence type="inferred from homology"/>
<evidence type="ECO:0000259" key="4">
    <source>
        <dbReference type="Pfam" id="PF03816"/>
    </source>
</evidence>
<dbReference type="PANTHER" id="PTHR33392">
    <property type="entry name" value="POLYISOPRENYL-TEICHOIC ACID--PEPTIDOGLYCAN TEICHOIC ACID TRANSFERASE TAGU"/>
    <property type="match status" value="1"/>
</dbReference>
<feature type="domain" description="Cell envelope-related transcriptional attenuator" evidence="4">
    <location>
        <begin position="106"/>
        <end position="264"/>
    </location>
</feature>
<feature type="compositionally biased region" description="Low complexity" evidence="2">
    <location>
        <begin position="368"/>
        <end position="386"/>
    </location>
</feature>
<dbReference type="InterPro" id="IPR004474">
    <property type="entry name" value="LytR_CpsA_psr"/>
</dbReference>
<feature type="transmembrane region" description="Helical" evidence="3">
    <location>
        <begin position="29"/>
        <end position="53"/>
    </location>
</feature>
<evidence type="ECO:0000313" key="5">
    <source>
        <dbReference type="EMBL" id="GAA2189119.1"/>
    </source>
</evidence>
<comment type="similarity">
    <text evidence="1">Belongs to the LytR/CpsA/Psr (LCP) family.</text>
</comment>